<keyword evidence="1" id="KW-0812">Transmembrane</keyword>
<organism evidence="2 3">
    <name type="scientific">Calycomorphotria hydatis</name>
    <dbReference type="NCBI Taxonomy" id="2528027"/>
    <lineage>
        <taxon>Bacteria</taxon>
        <taxon>Pseudomonadati</taxon>
        <taxon>Planctomycetota</taxon>
        <taxon>Planctomycetia</taxon>
        <taxon>Planctomycetales</taxon>
        <taxon>Planctomycetaceae</taxon>
        <taxon>Calycomorphotria</taxon>
    </lineage>
</organism>
<feature type="transmembrane region" description="Helical" evidence="1">
    <location>
        <begin position="84"/>
        <end position="107"/>
    </location>
</feature>
<name>A0A517TBU9_9PLAN</name>
<accession>A0A517TBU9</accession>
<keyword evidence="1" id="KW-1133">Transmembrane helix</keyword>
<evidence type="ECO:0000256" key="1">
    <source>
        <dbReference type="SAM" id="Phobius"/>
    </source>
</evidence>
<protein>
    <submittedName>
        <fullName evidence="2">Uncharacterized protein</fullName>
    </submittedName>
</protein>
<proteinExistence type="predicted"/>
<dbReference type="KEGG" id="chya:V22_31180"/>
<keyword evidence="3" id="KW-1185">Reference proteome</keyword>
<keyword evidence="1" id="KW-0472">Membrane</keyword>
<feature type="transmembrane region" description="Helical" evidence="1">
    <location>
        <begin position="6"/>
        <end position="25"/>
    </location>
</feature>
<dbReference type="AlphaFoldDB" id="A0A517TBU9"/>
<dbReference type="EMBL" id="CP036316">
    <property type="protein sequence ID" value="QDT65856.1"/>
    <property type="molecule type" value="Genomic_DNA"/>
</dbReference>
<feature type="transmembrane region" description="Helical" evidence="1">
    <location>
        <begin position="46"/>
        <end position="64"/>
    </location>
</feature>
<sequence length="123" mass="14051">MMKELIFFLVSFPPWILLGLCISAHPNNIRKLKKSSKRSKFAPFSLILNIVGVVLWYWIVSPHFEPSGGPNWGIHPFQALLRDIPIWGLVFGPSYTYITVFGINTLLRPDCSSRSVIYAEKDE</sequence>
<evidence type="ECO:0000313" key="2">
    <source>
        <dbReference type="EMBL" id="QDT65856.1"/>
    </source>
</evidence>
<dbReference type="Proteomes" id="UP000319976">
    <property type="component" value="Chromosome"/>
</dbReference>
<gene>
    <name evidence="2" type="ORF">V22_31180</name>
</gene>
<reference evidence="2 3" key="1">
    <citation type="submission" date="2019-02" db="EMBL/GenBank/DDBJ databases">
        <title>Deep-cultivation of Planctomycetes and their phenomic and genomic characterization uncovers novel biology.</title>
        <authorList>
            <person name="Wiegand S."/>
            <person name="Jogler M."/>
            <person name="Boedeker C."/>
            <person name="Pinto D."/>
            <person name="Vollmers J."/>
            <person name="Rivas-Marin E."/>
            <person name="Kohn T."/>
            <person name="Peeters S.H."/>
            <person name="Heuer A."/>
            <person name="Rast P."/>
            <person name="Oberbeckmann S."/>
            <person name="Bunk B."/>
            <person name="Jeske O."/>
            <person name="Meyerdierks A."/>
            <person name="Storesund J.E."/>
            <person name="Kallscheuer N."/>
            <person name="Luecker S."/>
            <person name="Lage O.M."/>
            <person name="Pohl T."/>
            <person name="Merkel B.J."/>
            <person name="Hornburger P."/>
            <person name="Mueller R.-W."/>
            <person name="Bruemmer F."/>
            <person name="Labrenz M."/>
            <person name="Spormann A.M."/>
            <person name="Op den Camp H."/>
            <person name="Overmann J."/>
            <person name="Amann R."/>
            <person name="Jetten M.S.M."/>
            <person name="Mascher T."/>
            <person name="Medema M.H."/>
            <person name="Devos D.P."/>
            <person name="Kaster A.-K."/>
            <person name="Ovreas L."/>
            <person name="Rohde M."/>
            <person name="Galperin M.Y."/>
            <person name="Jogler C."/>
        </authorList>
    </citation>
    <scope>NUCLEOTIDE SEQUENCE [LARGE SCALE GENOMIC DNA]</scope>
    <source>
        <strain evidence="2 3">V22</strain>
    </source>
</reference>
<evidence type="ECO:0000313" key="3">
    <source>
        <dbReference type="Proteomes" id="UP000319976"/>
    </source>
</evidence>